<dbReference type="Gene3D" id="1.25.10.10">
    <property type="entry name" value="Leucine-rich Repeat Variant"/>
    <property type="match status" value="1"/>
</dbReference>
<keyword evidence="3" id="KW-0472">Membrane</keyword>
<gene>
    <name evidence="4" type="ORF">C2845_PM17G04110</name>
</gene>
<keyword evidence="3" id="KW-0812">Transmembrane</keyword>
<evidence type="ECO:0000256" key="2">
    <source>
        <dbReference type="SAM" id="MobiDB-lite"/>
    </source>
</evidence>
<dbReference type="STRING" id="4540.A0A3L6Q2G6"/>
<keyword evidence="3" id="KW-1133">Transmembrane helix</keyword>
<dbReference type="PANTHER" id="PTHR33115">
    <property type="entry name" value="ARM REPEAT SUPERFAMILY PROTEIN"/>
    <property type="match status" value="1"/>
</dbReference>
<keyword evidence="5" id="KW-1185">Reference proteome</keyword>
<dbReference type="OrthoDB" id="10368377at2759"/>
<dbReference type="InterPro" id="IPR011989">
    <property type="entry name" value="ARM-like"/>
</dbReference>
<dbReference type="SUPFAM" id="SSF48371">
    <property type="entry name" value="ARM repeat"/>
    <property type="match status" value="1"/>
</dbReference>
<evidence type="ECO:0000256" key="1">
    <source>
        <dbReference type="SAM" id="Coils"/>
    </source>
</evidence>
<evidence type="ECO:0000313" key="5">
    <source>
        <dbReference type="Proteomes" id="UP000275267"/>
    </source>
</evidence>
<keyword evidence="1" id="KW-0175">Coiled coil</keyword>
<proteinExistence type="predicted"/>
<feature type="region of interest" description="Disordered" evidence="2">
    <location>
        <begin position="696"/>
        <end position="718"/>
    </location>
</feature>
<feature type="transmembrane region" description="Helical" evidence="3">
    <location>
        <begin position="171"/>
        <end position="193"/>
    </location>
</feature>
<feature type="coiled-coil region" evidence="1">
    <location>
        <begin position="487"/>
        <end position="514"/>
    </location>
</feature>
<reference evidence="5" key="1">
    <citation type="journal article" date="2019" name="Nat. Commun.">
        <title>The genome of broomcorn millet.</title>
        <authorList>
            <person name="Zou C."/>
            <person name="Miki D."/>
            <person name="Li D."/>
            <person name="Tang Q."/>
            <person name="Xiao L."/>
            <person name="Rajput S."/>
            <person name="Deng P."/>
            <person name="Jia W."/>
            <person name="Huang R."/>
            <person name="Zhang M."/>
            <person name="Sun Y."/>
            <person name="Hu J."/>
            <person name="Fu X."/>
            <person name="Schnable P.S."/>
            <person name="Li F."/>
            <person name="Zhang H."/>
            <person name="Feng B."/>
            <person name="Zhu X."/>
            <person name="Liu R."/>
            <person name="Schnable J.C."/>
            <person name="Zhu J.-K."/>
            <person name="Zhang H."/>
        </authorList>
    </citation>
    <scope>NUCLEOTIDE SEQUENCE [LARGE SCALE GENOMIC DNA]</scope>
</reference>
<organism evidence="4 5">
    <name type="scientific">Panicum miliaceum</name>
    <name type="common">Proso millet</name>
    <name type="synonym">Broomcorn millet</name>
    <dbReference type="NCBI Taxonomy" id="4540"/>
    <lineage>
        <taxon>Eukaryota</taxon>
        <taxon>Viridiplantae</taxon>
        <taxon>Streptophyta</taxon>
        <taxon>Embryophyta</taxon>
        <taxon>Tracheophyta</taxon>
        <taxon>Spermatophyta</taxon>
        <taxon>Magnoliopsida</taxon>
        <taxon>Liliopsida</taxon>
        <taxon>Poales</taxon>
        <taxon>Poaceae</taxon>
        <taxon>PACMAD clade</taxon>
        <taxon>Panicoideae</taxon>
        <taxon>Panicodae</taxon>
        <taxon>Paniceae</taxon>
        <taxon>Panicinae</taxon>
        <taxon>Panicum</taxon>
        <taxon>Panicum sect. Panicum</taxon>
    </lineage>
</organism>
<dbReference type="InterPro" id="IPR016024">
    <property type="entry name" value="ARM-type_fold"/>
</dbReference>
<sequence length="857" mass="95637">MAAAAAAASAGGKNGSSSRRAKVEHLLRGLVPGLVDPNRLLNGLAVLRGYLSVVGTIIAYLAFTWSTVVLLGGYVTSLQKKDFWCLTVISLLEATRLFNDLESEAKPFDNISLYLVEMRRLLFPSKFASQPEKEDEKDMSSSQLYMVSSKFAAQPEKEDEKKLSSLMQLALADLFEVIIIWPVVGMILFLLILKEISPVLFFVIPCWRLHHHDYGVSGGDNGQASLRPALDIFYILVLVQGILAFYISASWIMGINIFTLLQGRCNFPNEWAQKALRRYLRDTAEKCKRDPASIQDMNLFRHASALVGSDSWEDYNDGLKVVAALVKQRFKGSGKYILPCRPKVQKLIDTLGFRSSDDEDVRHMREFAATIVADFAKDLHLINFPGAIRCISSLLETTHKGVGVASNELILQGLKILEKLAFDHLNCEVICRDSGLLSKIMEPIYSNTLIQEIMAPPRASVVKGSFKVVHRLIRTPGETGAALRYKISSSKQAVSNLERILQDATADNQEVQRILEDDKILQKRNRIPKDCKIMDSQKRKRTLLVSRQELKILAREILTELALDSSTNLSTDTVGSFIMNQLQIFLADEDKQEPVTELISECPLKTASGKTLALLSKTKDNSLCIISKCGDIFYRLIQKFDDSSMIHRTTAAEILENLCTHHTLEEECVKETLLPKVLGAILTGESKLKIEEAQRRTYAPGDDEENQNGKIKQGDEEQTDRSLQEALLSLLLRINNLIGADSVALVVRDKAPGEGAFVSYLKTTVEENYEDITPTSLRIVKLCGQIAMSMVQHNLYTAHFKKQKFVQSLSKASDIMSELESCMLVTGTNFPMKPVRPLLSAIVSDLEKRLTEVSICP</sequence>
<dbReference type="PANTHER" id="PTHR33115:SF25">
    <property type="entry name" value="CONDENSIN COMPLEX SUBUNIT 1 C-TERMINAL DOMAIN-CONTAINING PROTEIN"/>
    <property type="match status" value="1"/>
</dbReference>
<name>A0A3L6Q2G6_PANMI</name>
<comment type="caution">
    <text evidence="4">The sequence shown here is derived from an EMBL/GenBank/DDBJ whole genome shotgun (WGS) entry which is preliminary data.</text>
</comment>
<feature type="transmembrane region" description="Helical" evidence="3">
    <location>
        <begin position="232"/>
        <end position="254"/>
    </location>
</feature>
<dbReference type="Proteomes" id="UP000275267">
    <property type="component" value="Unassembled WGS sequence"/>
</dbReference>
<evidence type="ECO:0000313" key="4">
    <source>
        <dbReference type="EMBL" id="RLM70145.1"/>
    </source>
</evidence>
<dbReference type="EMBL" id="PQIB02000014">
    <property type="protein sequence ID" value="RLM70145.1"/>
    <property type="molecule type" value="Genomic_DNA"/>
</dbReference>
<accession>A0A3L6Q2G6</accession>
<protein>
    <submittedName>
        <fullName evidence="4">Uncharacterized protein</fullName>
    </submittedName>
</protein>
<dbReference type="AlphaFoldDB" id="A0A3L6Q2G6"/>
<evidence type="ECO:0000256" key="3">
    <source>
        <dbReference type="SAM" id="Phobius"/>
    </source>
</evidence>
<feature type="transmembrane region" description="Helical" evidence="3">
    <location>
        <begin position="45"/>
        <end position="71"/>
    </location>
</feature>